<dbReference type="PANTHER" id="PTHR14449:SF2">
    <property type="entry name" value="FANCONI ANEMIA GROUP F PROTEIN"/>
    <property type="match status" value="1"/>
</dbReference>
<dbReference type="AlphaFoldDB" id="A0A3B5BC34"/>
<dbReference type="Pfam" id="PF11107">
    <property type="entry name" value="FANCF"/>
    <property type="match status" value="1"/>
</dbReference>
<dbReference type="Ensembl" id="ENSSPAT00000030991.1">
    <property type="protein sequence ID" value="ENSSPAP00000030496.1"/>
    <property type="gene ID" value="ENSSPAG00000022896.1"/>
</dbReference>
<organism evidence="1">
    <name type="scientific">Stegastes partitus</name>
    <name type="common">bicolor damselfish</name>
    <dbReference type="NCBI Taxonomy" id="144197"/>
    <lineage>
        <taxon>Eukaryota</taxon>
        <taxon>Metazoa</taxon>
        <taxon>Chordata</taxon>
        <taxon>Craniata</taxon>
        <taxon>Vertebrata</taxon>
        <taxon>Euteleostomi</taxon>
        <taxon>Actinopterygii</taxon>
        <taxon>Neopterygii</taxon>
        <taxon>Teleostei</taxon>
        <taxon>Neoteleostei</taxon>
        <taxon>Acanthomorphata</taxon>
        <taxon>Ovalentaria</taxon>
        <taxon>Pomacentridae</taxon>
        <taxon>Stegastes</taxon>
    </lineage>
</organism>
<sequence>MEAVLKNLSSTVELLAVAAHSSAVKQWDRHTVSRAFGWARYCEHVFSRFHSNSAIRRVMEQQLQLTNQSLQDVIPGYSKVCFPDLPRLQHLLLLGLLNNPELPISIMKMLFGTRNPVDNTQGQYQDVTGLCSHIIQCKSACKVLSPVTDLSAAGAEVQGAMLVERLGALLSQGSDTRPAEHFLGCVLQGCEGAGQHFCLVIAAALLTTKNSAAQTAPQEFLLDWLQNKHSVLQGLCSALPATLLIDLAKEHNKFRDAYCDVLKKWASDMEYSISEGEWVQTSTIPTVSFQKLTAHFMALFEACPSLRVNTEKELNALKISDGDFDVRGLSVWGDLLSALNECLGEFRKTISFLFVTRLESNKK</sequence>
<proteinExistence type="predicted"/>
<protein>
    <submittedName>
        <fullName evidence="1">FA complementation group F</fullName>
    </submittedName>
</protein>
<dbReference type="InterPro" id="IPR035428">
    <property type="entry name" value="FANCF"/>
</dbReference>
<dbReference type="GO" id="GO:0043240">
    <property type="term" value="C:Fanconi anaemia nuclear complex"/>
    <property type="evidence" value="ECO:0007669"/>
    <property type="project" value="InterPro"/>
</dbReference>
<dbReference type="PANTHER" id="PTHR14449">
    <property type="entry name" value="FANCONI ANEMIA GROUP F PROTEIN FANCF"/>
    <property type="match status" value="1"/>
</dbReference>
<evidence type="ECO:0000313" key="1">
    <source>
        <dbReference type="Ensembl" id="ENSSPAP00000030496.1"/>
    </source>
</evidence>
<dbReference type="InterPro" id="IPR038505">
    <property type="entry name" value="FANCF_C_sf"/>
</dbReference>
<reference evidence="1" key="1">
    <citation type="submission" date="2023-09" db="UniProtKB">
        <authorList>
            <consortium name="Ensembl"/>
        </authorList>
    </citation>
    <scope>IDENTIFICATION</scope>
</reference>
<dbReference type="GeneTree" id="ENSGT00390000005623"/>
<dbReference type="GO" id="GO:0036297">
    <property type="term" value="P:interstrand cross-link repair"/>
    <property type="evidence" value="ECO:0007669"/>
    <property type="project" value="InterPro"/>
</dbReference>
<dbReference type="Gene3D" id="1.25.40.490">
    <property type="match status" value="1"/>
</dbReference>
<name>A0A3B5BC34_9TELE</name>
<dbReference type="STRING" id="144197.ENSSPAP00000030496"/>
<accession>A0A3B5BC34</accession>